<gene>
    <name evidence="5" type="primary">glxK_1</name>
    <name evidence="5" type="ORF">NCTC13834_00084</name>
</gene>
<evidence type="ECO:0000256" key="3">
    <source>
        <dbReference type="ARBA" id="ARBA00022777"/>
    </source>
</evidence>
<dbReference type="GO" id="GO:0008887">
    <property type="term" value="F:glycerate kinase activity"/>
    <property type="evidence" value="ECO:0007669"/>
    <property type="project" value="UniProtKB-UniRule"/>
</dbReference>
<dbReference type="GO" id="GO:0031388">
    <property type="term" value="P:organic acid phosphorylation"/>
    <property type="evidence" value="ECO:0007669"/>
    <property type="project" value="UniProtKB-UniRule"/>
</dbReference>
<sequence length="379" mass="40310">MNILIAPDSFKESLSAMEVSIAIEKGIKTVNPSIDTLNIPLADGGEGTMEAIIDATQGHTFTVNTVDALGRKTLAKYGITGDNKTAIIELASASGIDKIKKQELDPSNASTYGTGILIKYAIQKGIREFIICLGGSATNDGGTGLLKALGFKFKDKQGNLINEGGLSLKDLYEIDDSETLEELKDCQFNIACDVTSPFVGSKGASTIFGPQKGASPYLVQELDHALNHFANIIQKKYHVRVHDIEGAGAAGGTSGGLYGCLNAQIYSGFDLIASTLNLNKILSDNNIGLIITGEGQLDSQTENGKVISGISHLGDSYHIPTIALVGGIQNISETLYKRGLIAVFSIVNQPMSLSKSMDFAADLITKQTEQVMRLYLSKL</sequence>
<dbReference type="EC" id="2.7.1.31" evidence="5"/>
<dbReference type="EMBL" id="UHDS01000001">
    <property type="protein sequence ID" value="SUM53801.1"/>
    <property type="molecule type" value="Genomic_DNA"/>
</dbReference>
<dbReference type="PANTHER" id="PTHR21599">
    <property type="entry name" value="GLYCERATE KINASE"/>
    <property type="match status" value="1"/>
</dbReference>
<dbReference type="SUPFAM" id="SSF110738">
    <property type="entry name" value="Glycerate kinase I"/>
    <property type="match status" value="1"/>
</dbReference>
<keyword evidence="2 4" id="KW-0808">Transferase</keyword>
<evidence type="ECO:0000313" key="6">
    <source>
        <dbReference type="Proteomes" id="UP000254412"/>
    </source>
</evidence>
<evidence type="ECO:0000256" key="2">
    <source>
        <dbReference type="ARBA" id="ARBA00022679"/>
    </source>
</evidence>
<dbReference type="Proteomes" id="UP000254412">
    <property type="component" value="Unassembled WGS sequence"/>
</dbReference>
<evidence type="ECO:0000313" key="5">
    <source>
        <dbReference type="EMBL" id="SUM53801.1"/>
    </source>
</evidence>
<reference evidence="5 6" key="1">
    <citation type="submission" date="2018-06" db="EMBL/GenBank/DDBJ databases">
        <authorList>
            <consortium name="Pathogen Informatics"/>
            <person name="Doyle S."/>
        </authorList>
    </citation>
    <scope>NUCLEOTIDE SEQUENCE [LARGE SCALE GENOMIC DNA]</scope>
    <source>
        <strain evidence="5 6">NCTC13834</strain>
    </source>
</reference>
<dbReference type="Gene3D" id="3.40.50.10350">
    <property type="entry name" value="Glycerate kinase, domain 1"/>
    <property type="match status" value="1"/>
</dbReference>
<dbReference type="PANTHER" id="PTHR21599:SF0">
    <property type="entry name" value="GLYCERATE KINASE"/>
    <property type="match status" value="1"/>
</dbReference>
<dbReference type="InterPro" id="IPR018197">
    <property type="entry name" value="Glycerate_kinase_RE-like"/>
</dbReference>
<comment type="similarity">
    <text evidence="1 4">Belongs to the glycerate kinase type-1 family.</text>
</comment>
<name>A0A380GH63_9STAP</name>
<dbReference type="InterPro" id="IPR004381">
    <property type="entry name" value="Glycerate_kinase"/>
</dbReference>
<dbReference type="AlphaFoldDB" id="A0A380GH63"/>
<dbReference type="RefSeq" id="WP_103373488.1">
    <property type="nucleotide sequence ID" value="NZ_BMCF01000007.1"/>
</dbReference>
<dbReference type="Pfam" id="PF02595">
    <property type="entry name" value="Gly_kinase"/>
    <property type="match status" value="1"/>
</dbReference>
<evidence type="ECO:0000256" key="4">
    <source>
        <dbReference type="PIRNR" id="PIRNR006078"/>
    </source>
</evidence>
<keyword evidence="3 4" id="KW-0418">Kinase</keyword>
<evidence type="ECO:0000256" key="1">
    <source>
        <dbReference type="ARBA" id="ARBA00006284"/>
    </source>
</evidence>
<accession>A0A380GH63</accession>
<protein>
    <submittedName>
        <fullName evidence="5">Glycerate kinase</fullName>
        <ecNumber evidence="5">2.7.1.31</ecNumber>
    </submittedName>
</protein>
<dbReference type="InterPro" id="IPR018193">
    <property type="entry name" value="Glyc_kinase_flavodox-like_fold"/>
</dbReference>
<dbReference type="InterPro" id="IPR036129">
    <property type="entry name" value="Glycerate_kinase_sf"/>
</dbReference>
<dbReference type="PIRSF" id="PIRSF006078">
    <property type="entry name" value="GlxK"/>
    <property type="match status" value="1"/>
</dbReference>
<dbReference type="NCBIfam" id="TIGR00045">
    <property type="entry name" value="glycerate kinase"/>
    <property type="match status" value="1"/>
</dbReference>
<dbReference type="Gene3D" id="3.90.1510.10">
    <property type="entry name" value="Glycerate kinase, domain 2"/>
    <property type="match status" value="1"/>
</dbReference>
<proteinExistence type="inferred from homology"/>
<organism evidence="5 6">
    <name type="scientific">Staphylococcus nepalensis</name>
    <dbReference type="NCBI Taxonomy" id="214473"/>
    <lineage>
        <taxon>Bacteria</taxon>
        <taxon>Bacillati</taxon>
        <taxon>Bacillota</taxon>
        <taxon>Bacilli</taxon>
        <taxon>Bacillales</taxon>
        <taxon>Staphylococcaceae</taxon>
        <taxon>Staphylococcus</taxon>
    </lineage>
</organism>